<proteinExistence type="inferred from homology"/>
<keyword evidence="4 5" id="KW-0732">Signal</keyword>
<dbReference type="GO" id="GO:0043190">
    <property type="term" value="C:ATP-binding cassette (ABC) transporter complex"/>
    <property type="evidence" value="ECO:0007669"/>
    <property type="project" value="InterPro"/>
</dbReference>
<comment type="caution">
    <text evidence="7">The sequence shown here is derived from an EMBL/GenBank/DDBJ whole genome shotgun (WGS) entry which is preliminary data.</text>
</comment>
<name>A0A938BRI8_UNCEI</name>
<evidence type="ECO:0000256" key="4">
    <source>
        <dbReference type="ARBA" id="ARBA00022729"/>
    </source>
</evidence>
<protein>
    <submittedName>
        <fullName evidence="7">ABC transporter substrate-binding protein</fullName>
    </submittedName>
</protein>
<dbReference type="Pfam" id="PF00496">
    <property type="entry name" value="SBP_bac_5"/>
    <property type="match status" value="1"/>
</dbReference>
<dbReference type="InterPro" id="IPR000914">
    <property type="entry name" value="SBP_5_dom"/>
</dbReference>
<organism evidence="7 8">
    <name type="scientific">Eiseniibacteriota bacterium</name>
    <dbReference type="NCBI Taxonomy" id="2212470"/>
    <lineage>
        <taxon>Bacteria</taxon>
        <taxon>Candidatus Eiseniibacteriota</taxon>
    </lineage>
</organism>
<dbReference type="PANTHER" id="PTHR30290">
    <property type="entry name" value="PERIPLASMIC BINDING COMPONENT OF ABC TRANSPORTER"/>
    <property type="match status" value="1"/>
</dbReference>
<dbReference type="Gene3D" id="3.10.105.10">
    <property type="entry name" value="Dipeptide-binding Protein, Domain 3"/>
    <property type="match status" value="1"/>
</dbReference>
<comment type="similarity">
    <text evidence="2">Belongs to the bacterial solute-binding protein 5 family.</text>
</comment>
<keyword evidence="3" id="KW-0813">Transport</keyword>
<dbReference type="EMBL" id="VGIY01000209">
    <property type="protein sequence ID" value="MBM3317881.1"/>
    <property type="molecule type" value="Genomic_DNA"/>
</dbReference>
<dbReference type="InterPro" id="IPR006311">
    <property type="entry name" value="TAT_signal"/>
</dbReference>
<dbReference type="InterPro" id="IPR030678">
    <property type="entry name" value="Peptide/Ni-bd"/>
</dbReference>
<dbReference type="InterPro" id="IPR039424">
    <property type="entry name" value="SBP_5"/>
</dbReference>
<evidence type="ECO:0000256" key="2">
    <source>
        <dbReference type="ARBA" id="ARBA00005695"/>
    </source>
</evidence>
<dbReference type="PIRSF" id="PIRSF002741">
    <property type="entry name" value="MppA"/>
    <property type="match status" value="1"/>
</dbReference>
<dbReference type="Gene3D" id="3.40.190.10">
    <property type="entry name" value="Periplasmic binding protein-like II"/>
    <property type="match status" value="1"/>
</dbReference>
<dbReference type="GO" id="GO:0030313">
    <property type="term" value="C:cell envelope"/>
    <property type="evidence" value="ECO:0007669"/>
    <property type="project" value="UniProtKB-SubCell"/>
</dbReference>
<evidence type="ECO:0000313" key="7">
    <source>
        <dbReference type="EMBL" id="MBM3317881.1"/>
    </source>
</evidence>
<reference evidence="7" key="1">
    <citation type="submission" date="2019-03" db="EMBL/GenBank/DDBJ databases">
        <title>Lake Tanganyika Metagenome-Assembled Genomes (MAGs).</title>
        <authorList>
            <person name="Tran P."/>
        </authorList>
    </citation>
    <scope>NUCLEOTIDE SEQUENCE</scope>
    <source>
        <strain evidence="7">M_DeepCast_400m_m2_100</strain>
    </source>
</reference>
<dbReference type="AlphaFoldDB" id="A0A938BRI8"/>
<feature type="signal peptide" evidence="5">
    <location>
        <begin position="1"/>
        <end position="35"/>
    </location>
</feature>
<feature type="non-terminal residue" evidence="7">
    <location>
        <position position="461"/>
    </location>
</feature>
<evidence type="ECO:0000256" key="5">
    <source>
        <dbReference type="SAM" id="SignalP"/>
    </source>
</evidence>
<dbReference type="SUPFAM" id="SSF53850">
    <property type="entry name" value="Periplasmic binding protein-like II"/>
    <property type="match status" value="1"/>
</dbReference>
<comment type="subcellular location">
    <subcellularLocation>
        <location evidence="1">Cell envelope</location>
    </subcellularLocation>
</comment>
<accession>A0A938BRI8</accession>
<sequence length="461" mass="50201">MARTPRIAKGARRRRVVRAGSAALLAALASLLALALAEAGCSAVVQEQEEAELRVPFVRSPSTFDPAHSTDIEDHNVLRLLFEGLVEYDPASLAAPGQSSPLVVPILAETYRSSPDGLLWEFVLRSGVRFVDNPCFPQGRGREIDPTDVKYSIERGLRALAGPGPYADLPPLVGLSEFLSGGAKSIEGIEAASQRTVRLRLTKRDPTLIYFLTGMPCRVVAREAVDGYGAEIRGHPVGCGPYRLASFDEMSGIALVRNRDYWRRDTRAGGLPRIPAIWFIPAASKEQLTSFLSGEADVIVIYRAPLASAAASPRAEGGLAESLLVPTPLGEAKHFLARYLNTTGLGYDFRSTHPVVRSRGLRAAVAMAIERPQHYGAKGLFPPGLWNYDPEAPGQSFDIARAAEILTAEGYPGARGLPRLRIGSATTHTMRDEAFEPLRRLGMEVRFRRYPPERLAEAVER</sequence>
<dbReference type="GO" id="GO:1904680">
    <property type="term" value="F:peptide transmembrane transporter activity"/>
    <property type="evidence" value="ECO:0007669"/>
    <property type="project" value="TreeGrafter"/>
</dbReference>
<dbReference type="Proteomes" id="UP000748308">
    <property type="component" value="Unassembled WGS sequence"/>
</dbReference>
<evidence type="ECO:0000313" key="8">
    <source>
        <dbReference type="Proteomes" id="UP000748308"/>
    </source>
</evidence>
<feature type="chain" id="PRO_5037005240" evidence="5">
    <location>
        <begin position="36"/>
        <end position="461"/>
    </location>
</feature>
<dbReference type="CDD" id="cd00995">
    <property type="entry name" value="PBP2_NikA_DppA_OppA_like"/>
    <property type="match status" value="1"/>
</dbReference>
<feature type="domain" description="Solute-binding protein family 5" evidence="6">
    <location>
        <begin position="103"/>
        <end position="445"/>
    </location>
</feature>
<dbReference type="GO" id="GO:0042597">
    <property type="term" value="C:periplasmic space"/>
    <property type="evidence" value="ECO:0007669"/>
    <property type="project" value="UniProtKB-ARBA"/>
</dbReference>
<dbReference type="PROSITE" id="PS51318">
    <property type="entry name" value="TAT"/>
    <property type="match status" value="1"/>
</dbReference>
<evidence type="ECO:0000259" key="6">
    <source>
        <dbReference type="Pfam" id="PF00496"/>
    </source>
</evidence>
<evidence type="ECO:0000256" key="1">
    <source>
        <dbReference type="ARBA" id="ARBA00004196"/>
    </source>
</evidence>
<dbReference type="GO" id="GO:0015833">
    <property type="term" value="P:peptide transport"/>
    <property type="evidence" value="ECO:0007669"/>
    <property type="project" value="TreeGrafter"/>
</dbReference>
<evidence type="ECO:0000256" key="3">
    <source>
        <dbReference type="ARBA" id="ARBA00022448"/>
    </source>
</evidence>
<gene>
    <name evidence="7" type="ORF">FJY75_08500</name>
</gene>
<dbReference type="PANTHER" id="PTHR30290:SF10">
    <property type="entry name" value="PERIPLASMIC OLIGOPEPTIDE-BINDING PROTEIN-RELATED"/>
    <property type="match status" value="1"/>
</dbReference>